<evidence type="ECO:0000313" key="1">
    <source>
        <dbReference type="EMBL" id="GMA94886.1"/>
    </source>
</evidence>
<keyword evidence="2" id="KW-1185">Reference proteome</keyword>
<comment type="caution">
    <text evidence="1">The sequence shown here is derived from an EMBL/GenBank/DDBJ whole genome shotgun (WGS) entry which is preliminary data.</text>
</comment>
<dbReference type="SUPFAM" id="SSF49998">
    <property type="entry name" value="Amine oxidase catalytic domain"/>
    <property type="match status" value="1"/>
</dbReference>
<organism evidence="1 2">
    <name type="scientific">Pseudolysinimonas kribbensis</name>
    <dbReference type="NCBI Taxonomy" id="433641"/>
    <lineage>
        <taxon>Bacteria</taxon>
        <taxon>Bacillati</taxon>
        <taxon>Actinomycetota</taxon>
        <taxon>Actinomycetes</taxon>
        <taxon>Micrococcales</taxon>
        <taxon>Microbacteriaceae</taxon>
        <taxon>Pseudolysinimonas</taxon>
    </lineage>
</organism>
<dbReference type="EMBL" id="BSVB01000001">
    <property type="protein sequence ID" value="GMA94886.1"/>
    <property type="molecule type" value="Genomic_DNA"/>
</dbReference>
<gene>
    <name evidence="1" type="ORF">GCM10025881_17100</name>
</gene>
<dbReference type="Proteomes" id="UP001157034">
    <property type="component" value="Unassembled WGS sequence"/>
</dbReference>
<reference evidence="2" key="1">
    <citation type="journal article" date="2019" name="Int. J. Syst. Evol. Microbiol.">
        <title>The Global Catalogue of Microorganisms (GCM) 10K type strain sequencing project: providing services to taxonomists for standard genome sequencing and annotation.</title>
        <authorList>
            <consortium name="The Broad Institute Genomics Platform"/>
            <consortium name="The Broad Institute Genome Sequencing Center for Infectious Disease"/>
            <person name="Wu L."/>
            <person name="Ma J."/>
        </authorList>
    </citation>
    <scope>NUCLEOTIDE SEQUENCE [LARGE SCALE GENOMIC DNA]</scope>
    <source>
        <strain evidence="2">NBRC 108894</strain>
    </source>
</reference>
<sequence>MPVDYTGFVMKPEGFFDRNPTLDVPALGRGGHACACEGGACHC</sequence>
<name>A0ABQ6K2S2_9MICO</name>
<accession>A0ABQ6K2S2</accession>
<proteinExistence type="predicted"/>
<protein>
    <submittedName>
        <fullName evidence="1">Uncharacterized protein</fullName>
    </submittedName>
</protein>
<dbReference type="InterPro" id="IPR036460">
    <property type="entry name" value="Cu_amine_oxidase_C_sf"/>
</dbReference>
<evidence type="ECO:0000313" key="2">
    <source>
        <dbReference type="Proteomes" id="UP001157034"/>
    </source>
</evidence>